<evidence type="ECO:0000256" key="1">
    <source>
        <dbReference type="ARBA" id="ARBA00000085"/>
    </source>
</evidence>
<feature type="compositionally biased region" description="Basic residues" evidence="3">
    <location>
        <begin position="211"/>
        <end position="227"/>
    </location>
</feature>
<feature type="transmembrane region" description="Helical" evidence="4">
    <location>
        <begin position="77"/>
        <end position="96"/>
    </location>
</feature>
<dbReference type="SUPFAM" id="SSF47384">
    <property type="entry name" value="Homodimeric domain of signal transducing histidine kinase"/>
    <property type="match status" value="1"/>
</dbReference>
<gene>
    <name evidence="5" type="ORF">IAD28_00770</name>
</gene>
<reference evidence="5" key="2">
    <citation type="journal article" date="2021" name="PeerJ">
        <title>Extensive microbial diversity within the chicken gut microbiome revealed by metagenomics and culture.</title>
        <authorList>
            <person name="Gilroy R."/>
            <person name="Ravi A."/>
            <person name="Getino M."/>
            <person name="Pursley I."/>
            <person name="Horton D.L."/>
            <person name="Alikhan N.F."/>
            <person name="Baker D."/>
            <person name="Gharbi K."/>
            <person name="Hall N."/>
            <person name="Watson M."/>
            <person name="Adriaenssens E.M."/>
            <person name="Foster-Nyarko E."/>
            <person name="Jarju S."/>
            <person name="Secka A."/>
            <person name="Antonio M."/>
            <person name="Oren A."/>
            <person name="Chaudhuri R.R."/>
            <person name="La Ragione R."/>
            <person name="Hildebrand F."/>
            <person name="Pallen M.J."/>
        </authorList>
    </citation>
    <scope>NUCLEOTIDE SEQUENCE</scope>
    <source>
        <strain evidence="5">1370</strain>
    </source>
</reference>
<dbReference type="SUPFAM" id="SSF103473">
    <property type="entry name" value="MFS general substrate transporter"/>
    <property type="match status" value="1"/>
</dbReference>
<keyword evidence="4" id="KW-0472">Membrane</keyword>
<keyword evidence="5" id="KW-0418">Kinase</keyword>
<dbReference type="Proteomes" id="UP000823960">
    <property type="component" value="Unassembled WGS sequence"/>
</dbReference>
<reference evidence="5" key="1">
    <citation type="submission" date="2020-10" db="EMBL/GenBank/DDBJ databases">
        <authorList>
            <person name="Gilroy R."/>
        </authorList>
    </citation>
    <scope>NUCLEOTIDE SEQUENCE</scope>
    <source>
        <strain evidence="5">1370</strain>
    </source>
</reference>
<dbReference type="InterPro" id="IPR036259">
    <property type="entry name" value="MFS_trans_sf"/>
</dbReference>
<proteinExistence type="predicted"/>
<evidence type="ECO:0000313" key="6">
    <source>
        <dbReference type="Proteomes" id="UP000823960"/>
    </source>
</evidence>
<organism evidence="5 6">
    <name type="scientific">Candidatus Faeciplasma avium</name>
    <dbReference type="NCBI Taxonomy" id="2840798"/>
    <lineage>
        <taxon>Bacteria</taxon>
        <taxon>Bacillati</taxon>
        <taxon>Bacillota</taxon>
        <taxon>Clostridia</taxon>
        <taxon>Eubacteriales</taxon>
        <taxon>Oscillospiraceae</taxon>
        <taxon>Oscillospiraceae incertae sedis</taxon>
        <taxon>Candidatus Faeciplasma</taxon>
    </lineage>
</organism>
<dbReference type="EC" id="2.7.13.3" evidence="2"/>
<dbReference type="Gene3D" id="1.10.287.130">
    <property type="match status" value="1"/>
</dbReference>
<dbReference type="EMBL" id="DVOL01000009">
    <property type="protein sequence ID" value="HIV10216.1"/>
    <property type="molecule type" value="Genomic_DNA"/>
</dbReference>
<dbReference type="GO" id="GO:0000155">
    <property type="term" value="F:phosphorelay sensor kinase activity"/>
    <property type="evidence" value="ECO:0007669"/>
    <property type="project" value="InterPro"/>
</dbReference>
<evidence type="ECO:0000256" key="4">
    <source>
        <dbReference type="SAM" id="Phobius"/>
    </source>
</evidence>
<dbReference type="AlphaFoldDB" id="A0A9D1NP25"/>
<evidence type="ECO:0000256" key="2">
    <source>
        <dbReference type="ARBA" id="ARBA00012438"/>
    </source>
</evidence>
<name>A0A9D1NP25_9FIRM</name>
<dbReference type="InterPro" id="IPR036097">
    <property type="entry name" value="HisK_dim/P_sf"/>
</dbReference>
<comment type="caution">
    <text evidence="5">The sequence shown here is derived from an EMBL/GenBank/DDBJ whole genome shotgun (WGS) entry which is preliminary data.</text>
</comment>
<protein>
    <recommendedName>
        <fullName evidence="2">histidine kinase</fullName>
        <ecNumber evidence="2">2.7.13.3</ecNumber>
    </recommendedName>
</protein>
<accession>A0A9D1NP25</accession>
<feature type="transmembrane region" description="Helical" evidence="4">
    <location>
        <begin position="55"/>
        <end position="72"/>
    </location>
</feature>
<feature type="transmembrane region" description="Helical" evidence="4">
    <location>
        <begin position="30"/>
        <end position="49"/>
    </location>
</feature>
<dbReference type="CDD" id="cd00082">
    <property type="entry name" value="HisKA"/>
    <property type="match status" value="1"/>
</dbReference>
<evidence type="ECO:0000313" key="5">
    <source>
        <dbReference type="EMBL" id="HIV10216.1"/>
    </source>
</evidence>
<keyword evidence="4" id="KW-1133">Transmembrane helix</keyword>
<feature type="transmembrane region" description="Helical" evidence="4">
    <location>
        <begin position="116"/>
        <end position="134"/>
    </location>
</feature>
<evidence type="ECO:0000256" key="3">
    <source>
        <dbReference type="SAM" id="MobiDB-lite"/>
    </source>
</evidence>
<keyword evidence="5" id="KW-0808">Transferase</keyword>
<keyword evidence="4" id="KW-0812">Transmembrane</keyword>
<comment type="catalytic activity">
    <reaction evidence="1">
        <text>ATP + protein L-histidine = ADP + protein N-phospho-L-histidine.</text>
        <dbReference type="EC" id="2.7.13.3"/>
    </reaction>
</comment>
<feature type="region of interest" description="Disordered" evidence="3">
    <location>
        <begin position="187"/>
        <end position="238"/>
    </location>
</feature>
<dbReference type="InterPro" id="IPR003661">
    <property type="entry name" value="HisK_dim/P_dom"/>
</dbReference>
<sequence>MGDRTFGCGAVVFSLGLIVYTQRTGRFQTAYILTVTVIFVLFLPMMFFTSGGHRSGMPSIFLLAVLFTVLMIKGRAALFISLLEIVEYSAICIFAYYNPEYVTHYETERQILTDTIFAFACVSLVCGTVLYYHLKEYDRQRELLHEQNEKLKRYDASRSVFLTTVSHEVKNPLNAINLHARDTIELMDEDPIRRRHDKGQPAGDREDGRKNRQNTHRPQGHRRHRAGKAVAEPGSYEA</sequence>